<sequence length="118" mass="13421">MTFAYTLWIRQWTMAPILIGVENEMFLFRLLVRCIALTSPCGLSCFGQAQLHPDRGVKSGNVVHYPVLWMPEVLWAHHFLPKLRQEMPQLPPGSKCPVGLQRLSISAFSLLPHLTLLL</sequence>
<organism evidence="1">
    <name type="scientific">Eutreptiella gymnastica</name>
    <dbReference type="NCBI Taxonomy" id="73025"/>
    <lineage>
        <taxon>Eukaryota</taxon>
        <taxon>Discoba</taxon>
        <taxon>Euglenozoa</taxon>
        <taxon>Euglenida</taxon>
        <taxon>Spirocuta</taxon>
        <taxon>Euglenophyceae</taxon>
        <taxon>Eutreptiales</taxon>
        <taxon>Eutreptiaceae</taxon>
        <taxon>Eutreptiella</taxon>
    </lineage>
</organism>
<name>A0A7S4CQC8_9EUGL</name>
<proteinExistence type="predicted"/>
<accession>A0A7S4CQC8</accession>
<reference evidence="1" key="1">
    <citation type="submission" date="2021-01" db="EMBL/GenBank/DDBJ databases">
        <authorList>
            <person name="Corre E."/>
            <person name="Pelletier E."/>
            <person name="Niang G."/>
            <person name="Scheremetjew M."/>
            <person name="Finn R."/>
            <person name="Kale V."/>
            <person name="Holt S."/>
            <person name="Cochrane G."/>
            <person name="Meng A."/>
            <person name="Brown T."/>
            <person name="Cohen L."/>
        </authorList>
    </citation>
    <scope>NUCLEOTIDE SEQUENCE</scope>
    <source>
        <strain evidence="1">CCMP1594</strain>
    </source>
</reference>
<dbReference type="AlphaFoldDB" id="A0A7S4CQC8"/>
<protein>
    <submittedName>
        <fullName evidence="1">Uncharacterized protein</fullName>
    </submittedName>
</protein>
<gene>
    <name evidence="1" type="ORF">EGYM00163_LOCUS14557</name>
</gene>
<dbReference type="EMBL" id="HBJA01042473">
    <property type="protein sequence ID" value="CAE0803434.1"/>
    <property type="molecule type" value="Transcribed_RNA"/>
</dbReference>
<evidence type="ECO:0000313" key="1">
    <source>
        <dbReference type="EMBL" id="CAE0803434.1"/>
    </source>
</evidence>